<dbReference type="InterPro" id="IPR009078">
    <property type="entry name" value="Ferritin-like_SF"/>
</dbReference>
<evidence type="ECO:0000256" key="2">
    <source>
        <dbReference type="ARBA" id="ARBA00023033"/>
    </source>
</evidence>
<reference evidence="3" key="1">
    <citation type="submission" date="2022-07" db="EMBL/GenBank/DDBJ databases">
        <title>Genome sequencing of Photobacterium atrarenae GJH2-4.</title>
        <authorList>
            <person name="Park S.-J."/>
        </authorList>
    </citation>
    <scope>NUCLEOTIDE SEQUENCE</scope>
    <source>
        <strain evidence="3">GJH2-4</strain>
    </source>
</reference>
<dbReference type="GO" id="GO:0004497">
    <property type="term" value="F:monooxygenase activity"/>
    <property type="evidence" value="ECO:0007669"/>
    <property type="project" value="UniProtKB-KW"/>
</dbReference>
<evidence type="ECO:0000313" key="4">
    <source>
        <dbReference type="Proteomes" id="UP001057998"/>
    </source>
</evidence>
<evidence type="ECO:0000313" key="3">
    <source>
        <dbReference type="EMBL" id="UTV29609.1"/>
    </source>
</evidence>
<dbReference type="Gene3D" id="1.10.620.20">
    <property type="entry name" value="Ribonucleotide Reductase, subunit A"/>
    <property type="match status" value="1"/>
</dbReference>
<organism evidence="3 4">
    <name type="scientific">Photobacterium atrarenae</name>
    <dbReference type="NCBI Taxonomy" id="865757"/>
    <lineage>
        <taxon>Bacteria</taxon>
        <taxon>Pseudomonadati</taxon>
        <taxon>Pseudomonadota</taxon>
        <taxon>Gammaproteobacteria</taxon>
        <taxon>Vibrionales</taxon>
        <taxon>Vibrionaceae</taxon>
        <taxon>Photobacterium</taxon>
    </lineage>
</organism>
<proteinExistence type="predicted"/>
<protein>
    <submittedName>
        <fullName evidence="3">Aromatic/alkene monooxygenase hydroxylase subunit beta</fullName>
    </submittedName>
</protein>
<name>A0ABY5GKG4_9GAMM</name>
<dbReference type="PIRSF" id="PIRSF000040">
    <property type="entry name" value="MMOH_comp"/>
    <property type="match status" value="1"/>
</dbReference>
<dbReference type="EMBL" id="CP101509">
    <property type="protein sequence ID" value="UTV29609.1"/>
    <property type="molecule type" value="Genomic_DNA"/>
</dbReference>
<gene>
    <name evidence="3" type="ORF">NNL38_21595</name>
</gene>
<dbReference type="InterPro" id="IPR012078">
    <property type="entry name" value="MP_mOase_hydro"/>
</dbReference>
<dbReference type="Proteomes" id="UP001057998">
    <property type="component" value="Chromosome 2"/>
</dbReference>
<keyword evidence="1" id="KW-0560">Oxidoreductase</keyword>
<evidence type="ECO:0000256" key="1">
    <source>
        <dbReference type="ARBA" id="ARBA00023002"/>
    </source>
</evidence>
<dbReference type="SUPFAM" id="SSF47240">
    <property type="entry name" value="Ferritin-like"/>
    <property type="match status" value="1"/>
</dbReference>
<keyword evidence="4" id="KW-1185">Reference proteome</keyword>
<accession>A0ABY5GKG4</accession>
<keyword evidence="2 3" id="KW-0503">Monooxygenase</keyword>
<dbReference type="InterPro" id="IPR003430">
    <property type="entry name" value="Phenol_Hydrox"/>
</dbReference>
<dbReference type="InterPro" id="IPR012348">
    <property type="entry name" value="RNR-like"/>
</dbReference>
<sequence>MSIEIKTATLDPVRNTYAHTERRFGDKPATRYQEASYDIQSEKYFHYRPLWQPDMELNDPRRTAIVMEDWYAFRDPRQYYYGAYVQQRSKMQDAAESNYAFFEKRNLADQLSDDIKAKVIRFLVPVRHLEHTANLNNLYGTSLGYGTVLTQALLFNGMDRLGIAQYLSRIALLLDHNSSGALTEAKSYWMDDPAWQGMRALCEETTVTKDWFEVFVAQDIVMDCLVYDLVFNQFDQWLVDHGAQDIGMLTEFMRTWHADNSRWADAVLKTAAAESAENLSLLEAWISMWKAKAIAALAPVAKDMLDDAEAIDKAVAVLDKRLAKAGLFK</sequence>
<dbReference type="RefSeq" id="WP_255390927.1">
    <property type="nucleotide sequence ID" value="NZ_CP101509.1"/>
</dbReference>
<dbReference type="CDD" id="cd01058">
    <property type="entry name" value="AAMH_B"/>
    <property type="match status" value="1"/>
</dbReference>
<dbReference type="Pfam" id="PF02332">
    <property type="entry name" value="Phenol_Hydrox"/>
    <property type="match status" value="1"/>
</dbReference>